<comment type="caution">
    <text evidence="2">The sequence shown here is derived from an EMBL/GenBank/DDBJ whole genome shotgun (WGS) entry which is preliminary data.</text>
</comment>
<dbReference type="GO" id="GO:0042834">
    <property type="term" value="F:peptidoglycan binding"/>
    <property type="evidence" value="ECO:0007669"/>
    <property type="project" value="InterPro"/>
</dbReference>
<accession>A0A1V2GV78</accession>
<protein>
    <submittedName>
        <fullName evidence="2">Cell division protein</fullName>
    </submittedName>
</protein>
<keyword evidence="3" id="KW-1185">Reference proteome</keyword>
<keyword evidence="2" id="KW-0131">Cell cycle</keyword>
<keyword evidence="2" id="KW-0132">Cell division</keyword>
<dbReference type="Gene3D" id="3.30.70.1070">
    <property type="entry name" value="Sporulation related repeat"/>
    <property type="match status" value="1"/>
</dbReference>
<dbReference type="OrthoDB" id="7338235at2"/>
<dbReference type="Pfam" id="PF05036">
    <property type="entry name" value="SPOR"/>
    <property type="match status" value="1"/>
</dbReference>
<sequence length="77" mass="8312">MQLGALDSEAGARSEWDRLSKRVPELIGGRSPQITRFEREGKPTMWRLRLGGFEADAASSFCETVKSRGGACAVLGG</sequence>
<name>A0A1V2GV78_9PROT</name>
<dbReference type="InterPro" id="IPR007730">
    <property type="entry name" value="SPOR-like_dom"/>
</dbReference>
<evidence type="ECO:0000313" key="3">
    <source>
        <dbReference type="Proteomes" id="UP000188879"/>
    </source>
</evidence>
<evidence type="ECO:0000259" key="1">
    <source>
        <dbReference type="Pfam" id="PF05036"/>
    </source>
</evidence>
<reference evidence="2 3" key="1">
    <citation type="submission" date="2016-10" db="EMBL/GenBank/DDBJ databases">
        <title>Draft Genome sequence of Roseomonas sp. strain M3.</title>
        <authorList>
            <person name="Subhash Y."/>
            <person name="Lee S."/>
        </authorList>
    </citation>
    <scope>NUCLEOTIDE SEQUENCE [LARGE SCALE GENOMIC DNA]</scope>
    <source>
        <strain evidence="2 3">M3</strain>
    </source>
</reference>
<dbReference type="Proteomes" id="UP000188879">
    <property type="component" value="Unassembled WGS sequence"/>
</dbReference>
<organism evidence="2 3">
    <name type="scientific">Teichococcus deserti</name>
    <dbReference type="NCBI Taxonomy" id="1817963"/>
    <lineage>
        <taxon>Bacteria</taxon>
        <taxon>Pseudomonadati</taxon>
        <taxon>Pseudomonadota</taxon>
        <taxon>Alphaproteobacteria</taxon>
        <taxon>Acetobacterales</taxon>
        <taxon>Roseomonadaceae</taxon>
        <taxon>Roseomonas</taxon>
    </lineage>
</organism>
<dbReference type="EMBL" id="MLCO01000361">
    <property type="protein sequence ID" value="ONG45205.1"/>
    <property type="molecule type" value="Genomic_DNA"/>
</dbReference>
<dbReference type="InterPro" id="IPR036680">
    <property type="entry name" value="SPOR-like_sf"/>
</dbReference>
<evidence type="ECO:0000313" key="2">
    <source>
        <dbReference type="EMBL" id="ONG45205.1"/>
    </source>
</evidence>
<gene>
    <name evidence="2" type="ORF">BKE38_26755</name>
</gene>
<proteinExistence type="predicted"/>
<dbReference type="GO" id="GO:0051301">
    <property type="term" value="P:cell division"/>
    <property type="evidence" value="ECO:0007669"/>
    <property type="project" value="UniProtKB-KW"/>
</dbReference>
<dbReference type="AlphaFoldDB" id="A0A1V2GV78"/>
<feature type="domain" description="SPOR" evidence="1">
    <location>
        <begin position="2"/>
        <end position="74"/>
    </location>
</feature>